<feature type="domain" description="4'-phosphopantetheinyl transferase" evidence="9">
    <location>
        <begin position="147"/>
        <end position="213"/>
    </location>
</feature>
<dbReference type="Gene3D" id="3.90.470.20">
    <property type="entry name" value="4'-phosphopantetheinyl transferase domain"/>
    <property type="match status" value="1"/>
</dbReference>
<evidence type="ECO:0000256" key="1">
    <source>
        <dbReference type="ARBA" id="ARBA00006195"/>
    </source>
</evidence>
<sequence>MNNQAILEGATSLTPPSIAFSNLENKCMSVTKHIMTSIRWYFNSGKWNPSAADWVRAAQRVQPEEKDRIGKFVFKKDAKSSMIGRLMLRRMLHRLTKIPYADIRLARTEKGKPYLTNELPPDLVGLSFNVSHHGDLVVLAGELACDVGIDVMKLETPVGAQTVQDFFHTMRRQFTAEEWACIRQGTDDREQLNTFYRLWCLKESYVKTLGVGDRL</sequence>
<evidence type="ECO:0000256" key="5">
    <source>
        <dbReference type="ARBA" id="ARBA00030484"/>
    </source>
</evidence>
<evidence type="ECO:0000256" key="6">
    <source>
        <dbReference type="ARBA" id="ARBA00033443"/>
    </source>
</evidence>
<evidence type="ECO:0000256" key="3">
    <source>
        <dbReference type="ARBA" id="ARBA00016301"/>
    </source>
</evidence>
<dbReference type="InterPro" id="IPR008278">
    <property type="entry name" value="4-PPantetheinyl_Trfase_dom"/>
</dbReference>
<dbReference type="InterPro" id="IPR055066">
    <property type="entry name" value="AASDHPPT_N"/>
</dbReference>
<keyword evidence="4" id="KW-0808">Transferase</keyword>
<dbReference type="SUPFAM" id="SSF56214">
    <property type="entry name" value="4'-phosphopantetheinyl transferase"/>
    <property type="match status" value="2"/>
</dbReference>
<dbReference type="EC" id="2.7.8.7" evidence="2"/>
<evidence type="ECO:0000256" key="7">
    <source>
        <dbReference type="ARBA" id="ARBA00048641"/>
    </source>
</evidence>
<dbReference type="Proteomes" id="UP000828390">
    <property type="component" value="Unassembled WGS sequence"/>
</dbReference>
<evidence type="ECO:0000313" key="11">
    <source>
        <dbReference type="EMBL" id="KAH3843980.1"/>
    </source>
</evidence>
<reference evidence="11" key="2">
    <citation type="submission" date="2020-11" db="EMBL/GenBank/DDBJ databases">
        <authorList>
            <person name="McCartney M.A."/>
            <person name="Auch B."/>
            <person name="Kono T."/>
            <person name="Mallez S."/>
            <person name="Becker A."/>
            <person name="Gohl D.M."/>
            <person name="Silverstein K.A.T."/>
            <person name="Koren S."/>
            <person name="Bechman K.B."/>
            <person name="Herman A."/>
            <person name="Abrahante J.E."/>
            <person name="Garbe J."/>
        </authorList>
    </citation>
    <scope>NUCLEOTIDE SEQUENCE</scope>
    <source>
        <strain evidence="11">Duluth1</strain>
        <tissue evidence="11">Whole animal</tissue>
    </source>
</reference>
<comment type="catalytic activity">
    <reaction evidence="8">
        <text>apo-[ACP] + acetyl-CoA = acetyl-[ACP] + adenosine 3',5'-bisphosphate + H(+)</text>
        <dbReference type="Rhea" id="RHEA:46564"/>
        <dbReference type="Rhea" id="RHEA-COMP:9621"/>
        <dbReference type="Rhea" id="RHEA-COMP:9690"/>
        <dbReference type="ChEBI" id="CHEBI:15378"/>
        <dbReference type="ChEBI" id="CHEBI:29999"/>
        <dbReference type="ChEBI" id="CHEBI:57288"/>
        <dbReference type="ChEBI" id="CHEBI:58343"/>
        <dbReference type="ChEBI" id="CHEBI:78446"/>
    </reaction>
    <physiologicalReaction direction="left-to-right" evidence="8">
        <dbReference type="Rhea" id="RHEA:46565"/>
    </physiologicalReaction>
</comment>
<evidence type="ECO:0000313" key="12">
    <source>
        <dbReference type="Proteomes" id="UP000828390"/>
    </source>
</evidence>
<evidence type="ECO:0000259" key="10">
    <source>
        <dbReference type="Pfam" id="PF22624"/>
    </source>
</evidence>
<accession>A0A9D4KQ11</accession>
<organism evidence="11 12">
    <name type="scientific">Dreissena polymorpha</name>
    <name type="common">Zebra mussel</name>
    <name type="synonym">Mytilus polymorpha</name>
    <dbReference type="NCBI Taxonomy" id="45954"/>
    <lineage>
        <taxon>Eukaryota</taxon>
        <taxon>Metazoa</taxon>
        <taxon>Spiralia</taxon>
        <taxon>Lophotrochozoa</taxon>
        <taxon>Mollusca</taxon>
        <taxon>Bivalvia</taxon>
        <taxon>Autobranchia</taxon>
        <taxon>Heteroconchia</taxon>
        <taxon>Euheterodonta</taxon>
        <taxon>Imparidentia</taxon>
        <taxon>Neoheterodontei</taxon>
        <taxon>Myida</taxon>
        <taxon>Dreissenoidea</taxon>
        <taxon>Dreissenidae</taxon>
        <taxon>Dreissena</taxon>
    </lineage>
</organism>
<reference evidence="11" key="1">
    <citation type="journal article" date="2019" name="bioRxiv">
        <title>The Genome of the Zebra Mussel, Dreissena polymorpha: A Resource for Invasive Species Research.</title>
        <authorList>
            <person name="McCartney M.A."/>
            <person name="Auch B."/>
            <person name="Kono T."/>
            <person name="Mallez S."/>
            <person name="Zhang Y."/>
            <person name="Obille A."/>
            <person name="Becker A."/>
            <person name="Abrahante J.E."/>
            <person name="Garbe J."/>
            <person name="Badalamenti J.P."/>
            <person name="Herman A."/>
            <person name="Mangelson H."/>
            <person name="Liachko I."/>
            <person name="Sullivan S."/>
            <person name="Sone E.D."/>
            <person name="Koren S."/>
            <person name="Silverstein K.A.T."/>
            <person name="Beckman K.B."/>
            <person name="Gohl D.M."/>
        </authorList>
    </citation>
    <scope>NUCLEOTIDE SEQUENCE</scope>
    <source>
        <strain evidence="11">Duluth1</strain>
        <tissue evidence="11">Whole animal</tissue>
    </source>
</reference>
<protein>
    <recommendedName>
        <fullName evidence="3">L-aminoadipate-semialdehyde dehydrogenase-phosphopantetheinyl transferase</fullName>
        <ecNumber evidence="2">2.7.8.7</ecNumber>
    </recommendedName>
    <alternativeName>
        <fullName evidence="5">4'-phosphopantetheinyl transferase</fullName>
    </alternativeName>
    <alternativeName>
        <fullName evidence="6">Alpha-aminoadipic semialdehyde dehydrogenase-phosphopantetheinyl transferase</fullName>
    </alternativeName>
</protein>
<dbReference type="PANTHER" id="PTHR12215">
    <property type="entry name" value="PHOSPHOPANTETHEINE TRANSFERASE"/>
    <property type="match status" value="1"/>
</dbReference>
<comment type="catalytic activity">
    <reaction evidence="7">
        <text>apo-[ACP] + CoA = holo-[ACP] + adenosine 3',5'-bisphosphate + H(+)</text>
        <dbReference type="Rhea" id="RHEA:12068"/>
        <dbReference type="Rhea" id="RHEA-COMP:9685"/>
        <dbReference type="Rhea" id="RHEA-COMP:9690"/>
        <dbReference type="ChEBI" id="CHEBI:15378"/>
        <dbReference type="ChEBI" id="CHEBI:29999"/>
        <dbReference type="ChEBI" id="CHEBI:57287"/>
        <dbReference type="ChEBI" id="CHEBI:58343"/>
        <dbReference type="ChEBI" id="CHEBI:64479"/>
        <dbReference type="EC" id="2.7.8.7"/>
    </reaction>
    <physiologicalReaction direction="left-to-right" evidence="7">
        <dbReference type="Rhea" id="RHEA:12069"/>
    </physiologicalReaction>
</comment>
<comment type="caution">
    <text evidence="11">The sequence shown here is derived from an EMBL/GenBank/DDBJ whole genome shotgun (WGS) entry which is preliminary data.</text>
</comment>
<dbReference type="AlphaFoldDB" id="A0A9D4KQ11"/>
<comment type="similarity">
    <text evidence="1">Belongs to the P-Pant transferase superfamily. AcpS family.</text>
</comment>
<proteinExistence type="inferred from homology"/>
<dbReference type="GO" id="GO:0008897">
    <property type="term" value="F:holo-[acyl-carrier-protein] synthase activity"/>
    <property type="evidence" value="ECO:0007669"/>
    <property type="project" value="UniProtKB-EC"/>
</dbReference>
<dbReference type="InterPro" id="IPR050559">
    <property type="entry name" value="P-Pant_transferase_sf"/>
</dbReference>
<keyword evidence="12" id="KW-1185">Reference proteome</keyword>
<dbReference type="EMBL" id="JAIWYP010000004">
    <property type="protein sequence ID" value="KAH3843980.1"/>
    <property type="molecule type" value="Genomic_DNA"/>
</dbReference>
<gene>
    <name evidence="11" type="ORF">DPMN_117515</name>
</gene>
<name>A0A9D4KQ11_DREPO</name>
<evidence type="ECO:0000256" key="2">
    <source>
        <dbReference type="ARBA" id="ARBA00013172"/>
    </source>
</evidence>
<dbReference type="GO" id="GO:0000287">
    <property type="term" value="F:magnesium ion binding"/>
    <property type="evidence" value="ECO:0007669"/>
    <property type="project" value="InterPro"/>
</dbReference>
<evidence type="ECO:0000256" key="8">
    <source>
        <dbReference type="ARBA" id="ARBA00048794"/>
    </source>
</evidence>
<dbReference type="PANTHER" id="PTHR12215:SF10">
    <property type="entry name" value="L-AMINOADIPATE-SEMIALDEHYDE DEHYDROGENASE-PHOSPHOPANTETHEINYL TRANSFERASE"/>
    <property type="match status" value="1"/>
</dbReference>
<dbReference type="Pfam" id="PF01648">
    <property type="entry name" value="ACPS"/>
    <property type="match status" value="1"/>
</dbReference>
<dbReference type="Pfam" id="PF22624">
    <property type="entry name" value="AASDHPPT_N"/>
    <property type="match status" value="1"/>
</dbReference>
<dbReference type="GO" id="GO:0005829">
    <property type="term" value="C:cytosol"/>
    <property type="evidence" value="ECO:0007669"/>
    <property type="project" value="TreeGrafter"/>
</dbReference>
<feature type="domain" description="4'-phosphopantetheinyl transferase N-terminal" evidence="10">
    <location>
        <begin position="46"/>
        <end position="142"/>
    </location>
</feature>
<dbReference type="InterPro" id="IPR037143">
    <property type="entry name" value="4-PPantetheinyl_Trfase_dom_sf"/>
</dbReference>
<evidence type="ECO:0000259" key="9">
    <source>
        <dbReference type="Pfam" id="PF01648"/>
    </source>
</evidence>
<evidence type="ECO:0000256" key="4">
    <source>
        <dbReference type="ARBA" id="ARBA00022679"/>
    </source>
</evidence>
<dbReference type="GO" id="GO:0019878">
    <property type="term" value="P:lysine biosynthetic process via aminoadipic acid"/>
    <property type="evidence" value="ECO:0007669"/>
    <property type="project" value="TreeGrafter"/>
</dbReference>